<sequence>MVLPVGGKSGKANSPQHPFYMVMVGGNSENGEDPAVEIMEMLKNNSVRTSDLPLRIVTQTPNGQPGYDYVDMEAGVEGFIAVNGGMISIRNMSMDETVYYAPESGKEDRGIPLLPRNASRIMVFDENVYIYAKAATRVHYTFLEVV</sequence>
<evidence type="ECO:0000313" key="1">
    <source>
        <dbReference type="EMBL" id="OMF17229.1"/>
    </source>
</evidence>
<dbReference type="AlphaFoldDB" id="A0A1R1C592"/>
<evidence type="ECO:0000313" key="2">
    <source>
        <dbReference type="Proteomes" id="UP000187134"/>
    </source>
</evidence>
<proteinExistence type="predicted"/>
<dbReference type="RefSeq" id="WP_076330593.1">
    <property type="nucleotide sequence ID" value="NZ_MRTJ01000001.1"/>
</dbReference>
<protein>
    <submittedName>
        <fullName evidence="1">Uncharacterized protein</fullName>
    </submittedName>
</protein>
<comment type="caution">
    <text evidence="1">The sequence shown here is derived from an EMBL/GenBank/DDBJ whole genome shotgun (WGS) entry which is preliminary data.</text>
</comment>
<dbReference type="Proteomes" id="UP000187134">
    <property type="component" value="Unassembled WGS sequence"/>
</dbReference>
<dbReference type="EMBL" id="MRTJ01000001">
    <property type="protein sequence ID" value="OMF17229.1"/>
    <property type="molecule type" value="Genomic_DNA"/>
</dbReference>
<reference evidence="1 2" key="1">
    <citation type="submission" date="2016-11" db="EMBL/GenBank/DDBJ databases">
        <title>Paenibacillus species isolates.</title>
        <authorList>
            <person name="Beno S.M."/>
        </authorList>
    </citation>
    <scope>NUCLEOTIDE SEQUENCE [LARGE SCALE GENOMIC DNA]</scope>
    <source>
        <strain evidence="1 2">FSL H8-0246</strain>
    </source>
</reference>
<organism evidence="1 2">
    <name type="scientific">Paenibacillus amylolyticus</name>
    <dbReference type="NCBI Taxonomy" id="1451"/>
    <lineage>
        <taxon>Bacteria</taxon>
        <taxon>Bacillati</taxon>
        <taxon>Bacillota</taxon>
        <taxon>Bacilli</taxon>
        <taxon>Bacillales</taxon>
        <taxon>Paenibacillaceae</taxon>
        <taxon>Paenibacillus</taxon>
    </lineage>
</organism>
<name>A0A1R1C592_PAEAM</name>
<accession>A0A1R1C592</accession>
<gene>
    <name evidence="1" type="ORF">BK131_04495</name>
</gene>